<dbReference type="RefSeq" id="WP_203870408.1">
    <property type="nucleotide sequence ID" value="NZ_BONW01000041.1"/>
</dbReference>
<dbReference type="PROSITE" id="PS51725">
    <property type="entry name" value="ABM"/>
    <property type="match status" value="1"/>
</dbReference>
<dbReference type="EMBL" id="BONW01000041">
    <property type="protein sequence ID" value="GIG92064.1"/>
    <property type="molecule type" value="Genomic_DNA"/>
</dbReference>
<evidence type="ECO:0000313" key="2">
    <source>
        <dbReference type="EMBL" id="GIG92064.1"/>
    </source>
</evidence>
<comment type="caution">
    <text evidence="2">The sequence shown here is derived from an EMBL/GenBank/DDBJ whole genome shotgun (WGS) entry which is preliminary data.</text>
</comment>
<keyword evidence="3" id="KW-1185">Reference proteome</keyword>
<dbReference type="Gene3D" id="3.30.70.100">
    <property type="match status" value="1"/>
</dbReference>
<dbReference type="Proteomes" id="UP000646749">
    <property type="component" value="Unassembled WGS sequence"/>
</dbReference>
<dbReference type="GO" id="GO:0004497">
    <property type="term" value="F:monooxygenase activity"/>
    <property type="evidence" value="ECO:0007669"/>
    <property type="project" value="UniProtKB-KW"/>
</dbReference>
<name>A0ABQ4EBI0_9ACTN</name>
<protein>
    <submittedName>
        <fullName evidence="2">Antibiotic biosynthesis monooxygenase</fullName>
    </submittedName>
</protein>
<proteinExistence type="predicted"/>
<evidence type="ECO:0000313" key="3">
    <source>
        <dbReference type="Proteomes" id="UP000646749"/>
    </source>
</evidence>
<evidence type="ECO:0000259" key="1">
    <source>
        <dbReference type="PROSITE" id="PS51725"/>
    </source>
</evidence>
<dbReference type="Pfam" id="PF03992">
    <property type="entry name" value="ABM"/>
    <property type="match status" value="1"/>
</dbReference>
<gene>
    <name evidence="2" type="ORF">Pen02_70000</name>
</gene>
<dbReference type="InterPro" id="IPR007138">
    <property type="entry name" value="ABM_dom"/>
</dbReference>
<keyword evidence="2" id="KW-0503">Monooxygenase</keyword>
<sequence>MSYRTPGFRVLLRMRIHPGLEQGFEKEWHTVAEAVTGHPANLGHWLMRDSGADEPVYYIGSDWVDEQQFRQFEASPQHLAHRARLHPYRSDGSIATMRVLDHMPGAAADLG</sequence>
<reference evidence="2 3" key="1">
    <citation type="submission" date="2021-01" db="EMBL/GenBank/DDBJ databases">
        <title>Whole genome shotgun sequence of Plantactinospora endophytica NBRC 110450.</title>
        <authorList>
            <person name="Komaki H."/>
            <person name="Tamura T."/>
        </authorList>
    </citation>
    <scope>NUCLEOTIDE SEQUENCE [LARGE SCALE GENOMIC DNA]</scope>
    <source>
        <strain evidence="2 3">NBRC 110450</strain>
    </source>
</reference>
<dbReference type="SUPFAM" id="SSF54909">
    <property type="entry name" value="Dimeric alpha+beta barrel"/>
    <property type="match status" value="1"/>
</dbReference>
<organism evidence="2 3">
    <name type="scientific">Plantactinospora endophytica</name>
    <dbReference type="NCBI Taxonomy" id="673535"/>
    <lineage>
        <taxon>Bacteria</taxon>
        <taxon>Bacillati</taxon>
        <taxon>Actinomycetota</taxon>
        <taxon>Actinomycetes</taxon>
        <taxon>Micromonosporales</taxon>
        <taxon>Micromonosporaceae</taxon>
        <taxon>Plantactinospora</taxon>
    </lineage>
</organism>
<feature type="domain" description="ABM" evidence="1">
    <location>
        <begin position="8"/>
        <end position="97"/>
    </location>
</feature>
<accession>A0ABQ4EBI0</accession>
<keyword evidence="2" id="KW-0560">Oxidoreductase</keyword>
<dbReference type="InterPro" id="IPR011008">
    <property type="entry name" value="Dimeric_a/b-barrel"/>
</dbReference>